<protein>
    <submittedName>
        <fullName evidence="1">Uncharacterized protein</fullName>
    </submittedName>
</protein>
<proteinExistence type="predicted"/>
<evidence type="ECO:0000313" key="1">
    <source>
        <dbReference type="EMBL" id="SEM16975.1"/>
    </source>
</evidence>
<gene>
    <name evidence="1" type="ORF">SAMN05192542_13211</name>
</gene>
<accession>A0A1H7W7D6</accession>
<dbReference type="EMBL" id="FOAJ01000032">
    <property type="protein sequence ID" value="SEM16975.1"/>
    <property type="molecule type" value="Genomic_DNA"/>
</dbReference>
<name>A0A1H7W7D6_9BURK</name>
<keyword evidence="2" id="KW-1185">Reference proteome</keyword>
<dbReference type="Proteomes" id="UP000199120">
    <property type="component" value="Unassembled WGS sequence"/>
</dbReference>
<reference evidence="2" key="1">
    <citation type="submission" date="2016-10" db="EMBL/GenBank/DDBJ databases">
        <authorList>
            <person name="Varghese N."/>
            <person name="Submissions S."/>
        </authorList>
    </citation>
    <scope>NUCLEOTIDE SEQUENCE [LARGE SCALE GENOMIC DNA]</scope>
    <source>
        <strain evidence="2">LMG 26416</strain>
    </source>
</reference>
<sequence>MKAQYADLDKARVKLAITHLETVLVFKDINANEKFSSAVYLEGDDATFIKAAKDAWPSPFPIISSAWNEASQDKTVPFAYFQRLRVAIDEHADQLTCTKPDLDSLANQYDVERKAVLDGLEKKSKDELERQRVEAERNGKKLLIEPDIIPRFEQQFKITDMYSLRKKYRETMIDAATPCTKKLSEFMKKLPLEFGVDPV</sequence>
<organism evidence="1 2">
    <name type="scientific">Paraburkholderia caballeronis</name>
    <dbReference type="NCBI Taxonomy" id="416943"/>
    <lineage>
        <taxon>Bacteria</taxon>
        <taxon>Pseudomonadati</taxon>
        <taxon>Pseudomonadota</taxon>
        <taxon>Betaproteobacteria</taxon>
        <taxon>Burkholderiales</taxon>
        <taxon>Burkholderiaceae</taxon>
        <taxon>Paraburkholderia</taxon>
    </lineage>
</organism>
<evidence type="ECO:0000313" key="2">
    <source>
        <dbReference type="Proteomes" id="UP000199120"/>
    </source>
</evidence>
<dbReference type="AlphaFoldDB" id="A0A1H7W7D6"/>